<dbReference type="GeneID" id="85330739"/>
<dbReference type="InterPro" id="IPR003615">
    <property type="entry name" value="HNH_nuc"/>
</dbReference>
<dbReference type="RefSeq" id="XP_060297442.1">
    <property type="nucleotide sequence ID" value="XM_060447469.1"/>
</dbReference>
<sequence length="356" mass="39652">MDFEDPLRKFPAITPHPAPDSVASSELSSLLEESDRWYDTRTTVLKILENRYIPNGPDDGTPKVLRAFVMKLLKGGQLALVSETRLLQDDSAKLRQLRNFLVDAILKPMMGTGGKNPKTPITPSPRPNANNDILSSIATIEPSSRNDQRVLKADCLRRDGHRCALTGRVDGKSRGKVPGAAGWMVKTQCAHILPFALRNFDTQSAQEIKPTIWWALYRYFPGLKDLIGPGTINQHQNALTMWDTLHAEFGTFNLAFEPLDDVSVSKIYSTPENRYRTRWVTYPGYEAPDVVTLASNDPPVPLPNSKYFWVHFRIAEILEWFDTGEATLKSIEIGTTSPVLNPVSPDVLRGVGGAVN</sequence>
<feature type="region of interest" description="Disordered" evidence="1">
    <location>
        <begin position="1"/>
        <end position="22"/>
    </location>
</feature>
<dbReference type="EMBL" id="JAUIRO010000004">
    <property type="protein sequence ID" value="KAK0718649.1"/>
    <property type="molecule type" value="Genomic_DNA"/>
</dbReference>
<dbReference type="Pfam" id="PF13391">
    <property type="entry name" value="HNH_2"/>
    <property type="match status" value="1"/>
</dbReference>
<feature type="domain" description="HNH nuclease" evidence="2">
    <location>
        <begin position="163"/>
        <end position="257"/>
    </location>
</feature>
<name>A0AA40AMP5_9PEZI</name>
<dbReference type="AlphaFoldDB" id="A0AA40AMP5"/>
<evidence type="ECO:0000256" key="1">
    <source>
        <dbReference type="SAM" id="MobiDB-lite"/>
    </source>
</evidence>
<proteinExistence type="predicted"/>
<protein>
    <recommendedName>
        <fullName evidence="2">HNH nuclease domain-containing protein</fullName>
    </recommendedName>
</protein>
<evidence type="ECO:0000313" key="4">
    <source>
        <dbReference type="Proteomes" id="UP001172101"/>
    </source>
</evidence>
<evidence type="ECO:0000259" key="2">
    <source>
        <dbReference type="Pfam" id="PF13391"/>
    </source>
</evidence>
<dbReference type="Proteomes" id="UP001172101">
    <property type="component" value="Unassembled WGS sequence"/>
</dbReference>
<accession>A0AA40AMP5</accession>
<organism evidence="3 4">
    <name type="scientific">Lasiosphaeria miniovina</name>
    <dbReference type="NCBI Taxonomy" id="1954250"/>
    <lineage>
        <taxon>Eukaryota</taxon>
        <taxon>Fungi</taxon>
        <taxon>Dikarya</taxon>
        <taxon>Ascomycota</taxon>
        <taxon>Pezizomycotina</taxon>
        <taxon>Sordariomycetes</taxon>
        <taxon>Sordariomycetidae</taxon>
        <taxon>Sordariales</taxon>
        <taxon>Lasiosphaeriaceae</taxon>
        <taxon>Lasiosphaeria</taxon>
    </lineage>
</organism>
<gene>
    <name evidence="3" type="ORF">B0T26DRAFT_831204</name>
</gene>
<evidence type="ECO:0000313" key="3">
    <source>
        <dbReference type="EMBL" id="KAK0718649.1"/>
    </source>
</evidence>
<keyword evidence="4" id="KW-1185">Reference proteome</keyword>
<reference evidence="3" key="1">
    <citation type="submission" date="2023-06" db="EMBL/GenBank/DDBJ databases">
        <title>Genome-scale phylogeny and comparative genomics of the fungal order Sordariales.</title>
        <authorList>
            <consortium name="Lawrence Berkeley National Laboratory"/>
            <person name="Hensen N."/>
            <person name="Bonometti L."/>
            <person name="Westerberg I."/>
            <person name="Brannstrom I.O."/>
            <person name="Guillou S."/>
            <person name="Cros-Aarteil S."/>
            <person name="Calhoun S."/>
            <person name="Haridas S."/>
            <person name="Kuo A."/>
            <person name="Mondo S."/>
            <person name="Pangilinan J."/>
            <person name="Riley R."/>
            <person name="LaButti K."/>
            <person name="Andreopoulos B."/>
            <person name="Lipzen A."/>
            <person name="Chen C."/>
            <person name="Yanf M."/>
            <person name="Daum C."/>
            <person name="Ng V."/>
            <person name="Clum A."/>
            <person name="Steindorff A."/>
            <person name="Ohm R."/>
            <person name="Martin F."/>
            <person name="Silar P."/>
            <person name="Natvig D."/>
            <person name="Lalanne C."/>
            <person name="Gautier V."/>
            <person name="Ament-velasquez S.L."/>
            <person name="Kruys A."/>
            <person name="Hutchinson M.I."/>
            <person name="Powell A.J."/>
            <person name="Barry K."/>
            <person name="Miller A.N."/>
            <person name="Grigoriev I.V."/>
            <person name="Debuchy R."/>
            <person name="Gladieux P."/>
            <person name="Thoren M.H."/>
            <person name="Johannesson H."/>
        </authorList>
    </citation>
    <scope>NUCLEOTIDE SEQUENCE</scope>
    <source>
        <strain evidence="3">SMH2392-1A</strain>
    </source>
</reference>
<comment type="caution">
    <text evidence="3">The sequence shown here is derived from an EMBL/GenBank/DDBJ whole genome shotgun (WGS) entry which is preliminary data.</text>
</comment>